<keyword evidence="1" id="KW-0547">Nucleotide-binding</keyword>
<proteinExistence type="predicted"/>
<evidence type="ECO:0000313" key="4">
    <source>
        <dbReference type="EMBL" id="KAK5778631.1"/>
    </source>
</evidence>
<dbReference type="Proteomes" id="UP001306508">
    <property type="component" value="Unassembled WGS sequence"/>
</dbReference>
<dbReference type="Pfam" id="PF00501">
    <property type="entry name" value="AMP-binding"/>
    <property type="match status" value="1"/>
</dbReference>
<protein>
    <recommendedName>
        <fullName evidence="3">AMP-dependent synthetase/ligase domain-containing protein</fullName>
    </recommendedName>
</protein>
<evidence type="ECO:0000259" key="3">
    <source>
        <dbReference type="Pfam" id="PF00501"/>
    </source>
</evidence>
<sequence>MAYTTKFSITDLIHSDPRYKTLKDRLDGFRKGSDEYLLALMEELPLNSWPDYKFFLQCQASPINGTSQPNTSLVYRSTLSHNHLITCTDHHLKTYFDHFQFAVRMWPNNHCLGIRPFDPSTKQWQNKYVWETYQQIFDRAQNLGSGILSLVNVKNRSNLKDNNFIVTILSHNNPQWVITDLACQCYDLTNSSLYETLGSDTSEYILNLTESPVLCFSVVNLYKILTILPKLKYINTLICLDEQDEHKLNSINETLLNNSIKNSLGEKVTLHSMKHVETIGSMTKVPLILPTPKSVYTISFTSGTTGLPKGVKITQQIIASGIAFALSTFKIPTHKKSKQLYDLCFLPLAHIFERQILAYGLTRGTGIGFIHKPDPTVLVEDLRILKPDSLALVPRILTRFEAGIKTNLSRTALQRSLATGIIDAKSERFTSESGTDKSIMNFLVYHRVLIDRVRDGLGLNNTSYVITGSAPISKGTLLFLRSCLDIGMRQGYGSTESFAGICLSEPYEKDPGSCGAIGITAECRLRDVPEMNYFTQRELKGELQLRGPQVFSQYFKNEKDTKDAFDEDGWFSTGDIAMIDKKGRLYIIDRVKNFFKLSHGEYIAPERIENIYLSSCPFITQIFVYGDSLKSFLIGVASIDVDGILKLLNNIRYDDGTKEKNFIHWDIDTLIVNINKNTNLKKCILVEINNFCHDSLQGFEKLHNIYLGIDLMTVSNDCVTPTLKIKRLQTTKFFKNELDLLYNEGSLFKNSKL</sequence>
<accession>A0AAN8A7A2</accession>
<dbReference type="AlphaFoldDB" id="A0AAN8A7A2"/>
<dbReference type="InterPro" id="IPR020845">
    <property type="entry name" value="AMP-binding_CS"/>
</dbReference>
<feature type="domain" description="AMP-dependent synthetase/ligase" evidence="3">
    <location>
        <begin position="126"/>
        <end position="555"/>
    </location>
</feature>
<dbReference type="PROSITE" id="PS00455">
    <property type="entry name" value="AMP_BINDING"/>
    <property type="match status" value="1"/>
</dbReference>
<dbReference type="PANTHER" id="PTHR43272:SF33">
    <property type="entry name" value="AMP-BINDING DOMAIN-CONTAINING PROTEIN-RELATED"/>
    <property type="match status" value="1"/>
</dbReference>
<name>A0AAN8A7A2_9SACH</name>
<dbReference type="SUPFAM" id="SSF56801">
    <property type="entry name" value="Acetyl-CoA synthetase-like"/>
    <property type="match status" value="1"/>
</dbReference>
<dbReference type="InterPro" id="IPR000873">
    <property type="entry name" value="AMP-dep_synth/lig_dom"/>
</dbReference>
<gene>
    <name evidence="4" type="ORF">RI543_004302</name>
</gene>
<dbReference type="GO" id="GO:0005524">
    <property type="term" value="F:ATP binding"/>
    <property type="evidence" value="ECO:0007669"/>
    <property type="project" value="UniProtKB-KW"/>
</dbReference>
<organism evidence="4 5">
    <name type="scientific">Arxiozyma heterogenica</name>
    <dbReference type="NCBI Taxonomy" id="278026"/>
    <lineage>
        <taxon>Eukaryota</taxon>
        <taxon>Fungi</taxon>
        <taxon>Dikarya</taxon>
        <taxon>Ascomycota</taxon>
        <taxon>Saccharomycotina</taxon>
        <taxon>Saccharomycetes</taxon>
        <taxon>Saccharomycetales</taxon>
        <taxon>Saccharomycetaceae</taxon>
        <taxon>Arxiozyma</taxon>
    </lineage>
</organism>
<dbReference type="GO" id="GO:0016020">
    <property type="term" value="C:membrane"/>
    <property type="evidence" value="ECO:0007669"/>
    <property type="project" value="TreeGrafter"/>
</dbReference>
<evidence type="ECO:0000313" key="5">
    <source>
        <dbReference type="Proteomes" id="UP001306508"/>
    </source>
</evidence>
<dbReference type="EMBL" id="JAWIZZ010000053">
    <property type="protein sequence ID" value="KAK5778631.1"/>
    <property type="molecule type" value="Genomic_DNA"/>
</dbReference>
<dbReference type="InterPro" id="IPR042099">
    <property type="entry name" value="ANL_N_sf"/>
</dbReference>
<evidence type="ECO:0000256" key="2">
    <source>
        <dbReference type="ARBA" id="ARBA00022840"/>
    </source>
</evidence>
<keyword evidence="5" id="KW-1185">Reference proteome</keyword>
<evidence type="ECO:0000256" key="1">
    <source>
        <dbReference type="ARBA" id="ARBA00022741"/>
    </source>
</evidence>
<dbReference type="GO" id="GO:0005783">
    <property type="term" value="C:endoplasmic reticulum"/>
    <property type="evidence" value="ECO:0007669"/>
    <property type="project" value="TreeGrafter"/>
</dbReference>
<reference evidence="5" key="1">
    <citation type="submission" date="2023-07" db="EMBL/GenBank/DDBJ databases">
        <title>A draft genome of Kazachstania heterogenica Y-27499.</title>
        <authorList>
            <person name="Donic C."/>
            <person name="Kralova J.S."/>
            <person name="Fidel L."/>
            <person name="Ben-Dor S."/>
            <person name="Jung S."/>
        </authorList>
    </citation>
    <scope>NUCLEOTIDE SEQUENCE [LARGE SCALE GENOMIC DNA]</scope>
    <source>
        <strain evidence="5">Y27499</strain>
    </source>
</reference>
<dbReference type="Gene3D" id="3.40.50.12780">
    <property type="entry name" value="N-terminal domain of ligase-like"/>
    <property type="match status" value="1"/>
</dbReference>
<dbReference type="GO" id="GO:0004467">
    <property type="term" value="F:long-chain fatty acid-CoA ligase activity"/>
    <property type="evidence" value="ECO:0007669"/>
    <property type="project" value="TreeGrafter"/>
</dbReference>
<comment type="caution">
    <text evidence="4">The sequence shown here is derived from an EMBL/GenBank/DDBJ whole genome shotgun (WGS) entry which is preliminary data.</text>
</comment>
<keyword evidence="2" id="KW-0067">ATP-binding</keyword>
<dbReference type="PANTHER" id="PTHR43272">
    <property type="entry name" value="LONG-CHAIN-FATTY-ACID--COA LIGASE"/>
    <property type="match status" value="1"/>
</dbReference>